<name>A0AAE0T0F0_9BIVA</name>
<dbReference type="EMBL" id="JAEAOA010000317">
    <property type="protein sequence ID" value="KAK3600938.1"/>
    <property type="molecule type" value="Genomic_DNA"/>
</dbReference>
<keyword evidence="3 5" id="KW-1133">Transmembrane helix</keyword>
<keyword evidence="7" id="KW-1185">Reference proteome</keyword>
<protein>
    <submittedName>
        <fullName evidence="6">Uncharacterized protein</fullName>
    </submittedName>
</protein>
<feature type="transmembrane region" description="Helical" evidence="5">
    <location>
        <begin position="71"/>
        <end position="93"/>
    </location>
</feature>
<dbReference type="GO" id="GO:0016020">
    <property type="term" value="C:membrane"/>
    <property type="evidence" value="ECO:0007669"/>
    <property type="project" value="UniProtKB-SubCell"/>
</dbReference>
<dbReference type="Proteomes" id="UP001195483">
    <property type="component" value="Unassembled WGS sequence"/>
</dbReference>
<keyword evidence="4 5" id="KW-0472">Membrane</keyword>
<reference evidence="6" key="2">
    <citation type="journal article" date="2021" name="Genome Biol. Evol.">
        <title>Developing a high-quality reference genome for a parasitic bivalve with doubly uniparental inheritance (Bivalvia: Unionida).</title>
        <authorList>
            <person name="Smith C.H."/>
        </authorList>
    </citation>
    <scope>NUCLEOTIDE SEQUENCE</scope>
    <source>
        <strain evidence="6">CHS0354</strain>
        <tissue evidence="6">Mantle</tissue>
    </source>
</reference>
<sequence length="167" mass="17845">MAERRHVQSGEKSDFVSGIADEVRIVSKSTDQVKLKRNVGFISGSSFIVGSIIGSGIFISPKGVLQEAQSVGLSMVIWAAGGVLSLLGALTYAELGTLIPKSGAEYPYLFEAMHPIVAYLFAWTKVIVLQPSSLAIVCLTFAEYVATFMDYCGSPQIPIKLIAALVI</sequence>
<dbReference type="PANTHER" id="PTHR11785">
    <property type="entry name" value="AMINO ACID TRANSPORTER"/>
    <property type="match status" value="1"/>
</dbReference>
<keyword evidence="2 5" id="KW-0812">Transmembrane</keyword>
<proteinExistence type="predicted"/>
<comment type="subcellular location">
    <subcellularLocation>
        <location evidence="1">Membrane</location>
        <topology evidence="1">Multi-pass membrane protein</topology>
    </subcellularLocation>
</comment>
<dbReference type="Gene3D" id="1.20.1740.10">
    <property type="entry name" value="Amino acid/polyamine transporter I"/>
    <property type="match status" value="1"/>
</dbReference>
<accession>A0AAE0T0F0</accession>
<organism evidence="6 7">
    <name type="scientific">Potamilus streckersoni</name>
    <dbReference type="NCBI Taxonomy" id="2493646"/>
    <lineage>
        <taxon>Eukaryota</taxon>
        <taxon>Metazoa</taxon>
        <taxon>Spiralia</taxon>
        <taxon>Lophotrochozoa</taxon>
        <taxon>Mollusca</taxon>
        <taxon>Bivalvia</taxon>
        <taxon>Autobranchia</taxon>
        <taxon>Heteroconchia</taxon>
        <taxon>Palaeoheterodonta</taxon>
        <taxon>Unionida</taxon>
        <taxon>Unionoidea</taxon>
        <taxon>Unionidae</taxon>
        <taxon>Ambleminae</taxon>
        <taxon>Lampsilini</taxon>
        <taxon>Potamilus</taxon>
    </lineage>
</organism>
<dbReference type="InterPro" id="IPR050598">
    <property type="entry name" value="AminoAcid_Transporter"/>
</dbReference>
<comment type="caution">
    <text evidence="6">The sequence shown here is derived from an EMBL/GenBank/DDBJ whole genome shotgun (WGS) entry which is preliminary data.</text>
</comment>
<evidence type="ECO:0000256" key="2">
    <source>
        <dbReference type="ARBA" id="ARBA00022692"/>
    </source>
</evidence>
<gene>
    <name evidence="6" type="ORF">CHS0354_004147</name>
</gene>
<dbReference type="PANTHER" id="PTHR11785:SF512">
    <property type="entry name" value="SOBREMESA, ISOFORM B"/>
    <property type="match status" value="1"/>
</dbReference>
<reference evidence="6" key="1">
    <citation type="journal article" date="2021" name="Genome Biol. Evol.">
        <title>A High-Quality Reference Genome for a Parasitic Bivalve with Doubly Uniparental Inheritance (Bivalvia: Unionida).</title>
        <authorList>
            <person name="Smith C.H."/>
        </authorList>
    </citation>
    <scope>NUCLEOTIDE SEQUENCE</scope>
    <source>
        <strain evidence="6">CHS0354</strain>
    </source>
</reference>
<feature type="transmembrane region" description="Helical" evidence="5">
    <location>
        <begin position="38"/>
        <end position="59"/>
    </location>
</feature>
<evidence type="ECO:0000313" key="7">
    <source>
        <dbReference type="Proteomes" id="UP001195483"/>
    </source>
</evidence>
<dbReference type="Pfam" id="PF13520">
    <property type="entry name" value="AA_permease_2"/>
    <property type="match status" value="1"/>
</dbReference>
<dbReference type="AlphaFoldDB" id="A0AAE0T0F0"/>
<evidence type="ECO:0000256" key="5">
    <source>
        <dbReference type="SAM" id="Phobius"/>
    </source>
</evidence>
<dbReference type="InterPro" id="IPR002293">
    <property type="entry name" value="AA/rel_permease1"/>
</dbReference>
<feature type="non-terminal residue" evidence="6">
    <location>
        <position position="167"/>
    </location>
</feature>
<evidence type="ECO:0000256" key="3">
    <source>
        <dbReference type="ARBA" id="ARBA00022989"/>
    </source>
</evidence>
<reference evidence="6" key="3">
    <citation type="submission" date="2023-05" db="EMBL/GenBank/DDBJ databases">
        <authorList>
            <person name="Smith C.H."/>
        </authorList>
    </citation>
    <scope>NUCLEOTIDE SEQUENCE</scope>
    <source>
        <strain evidence="6">CHS0354</strain>
        <tissue evidence="6">Mantle</tissue>
    </source>
</reference>
<evidence type="ECO:0000313" key="6">
    <source>
        <dbReference type="EMBL" id="KAK3600938.1"/>
    </source>
</evidence>
<evidence type="ECO:0000256" key="1">
    <source>
        <dbReference type="ARBA" id="ARBA00004141"/>
    </source>
</evidence>
<dbReference type="GO" id="GO:0015179">
    <property type="term" value="F:L-amino acid transmembrane transporter activity"/>
    <property type="evidence" value="ECO:0007669"/>
    <property type="project" value="TreeGrafter"/>
</dbReference>
<evidence type="ECO:0000256" key="4">
    <source>
        <dbReference type="ARBA" id="ARBA00023136"/>
    </source>
</evidence>